<protein>
    <recommendedName>
        <fullName evidence="3">HipA-like C-terminal domain-containing protein</fullName>
    </recommendedName>
</protein>
<dbReference type="RefSeq" id="WP_108632583.1">
    <property type="nucleotide sequence ID" value="NZ_QCXX01000001.1"/>
</dbReference>
<evidence type="ECO:0000259" key="3">
    <source>
        <dbReference type="Pfam" id="PF07804"/>
    </source>
</evidence>
<dbReference type="GO" id="GO:0016301">
    <property type="term" value="F:kinase activity"/>
    <property type="evidence" value="ECO:0007669"/>
    <property type="project" value="UniProtKB-KW"/>
</dbReference>
<comment type="caution">
    <text evidence="4">The sequence shown here is derived from an EMBL/GenBank/DDBJ whole genome shotgun (WGS) entry which is preliminary data.</text>
</comment>
<dbReference type="Proteomes" id="UP000250831">
    <property type="component" value="Unassembled WGS sequence"/>
</dbReference>
<dbReference type="Gene3D" id="1.10.1070.20">
    <property type="match status" value="1"/>
</dbReference>
<dbReference type="AlphaFoldDB" id="A0A363NZQ1"/>
<dbReference type="InterPro" id="IPR012893">
    <property type="entry name" value="HipA-like_C"/>
</dbReference>
<accession>A0A363NZQ1</accession>
<dbReference type="EMBL" id="QCXX01000001">
    <property type="protein sequence ID" value="PUV26294.1"/>
    <property type="molecule type" value="Genomic_DNA"/>
</dbReference>
<organism evidence="4 5">
    <name type="scientific">Sphingobacterium athyrii</name>
    <dbReference type="NCBI Taxonomy" id="2152717"/>
    <lineage>
        <taxon>Bacteria</taxon>
        <taxon>Pseudomonadati</taxon>
        <taxon>Bacteroidota</taxon>
        <taxon>Sphingobacteriia</taxon>
        <taxon>Sphingobacteriales</taxon>
        <taxon>Sphingobacteriaceae</taxon>
        <taxon>Sphingobacterium</taxon>
    </lineage>
</organism>
<dbReference type="Pfam" id="PF07804">
    <property type="entry name" value="HipA_C"/>
    <property type="match status" value="1"/>
</dbReference>
<sequence length="340" mass="39689">MPNYKHILRREESAGYSGNINEKSIPILKSKDYIVIDKPLDGDAPKAFLKVYSFKKGGSNKKCNQQSWESYIAKTGEKWYPQESVIEFMINRIGQTLGLKMNEVCLLKINGQIRFLSKYFLNPKHEVMSHGAEIFGEYLNDMEMAQEIANDKKRSRENFTFEFLIGAIEHKYPHCHQNIIKDIVRMITFDAIAGNNDRHFYNWAVITSIRKNSSLPRLAPIYDSARGLTWNWSEENLIKYVAQEKNNGKKIARYIKEACPRISTEGNFNINHFDLIFFIKNFRNSEYLEIINDLCSPLKEEEVITMIKDEFSSIFSVIRIDTIIHIIKRRFSILREEASC</sequence>
<feature type="domain" description="HipA-like C-terminal" evidence="3">
    <location>
        <begin position="42"/>
        <end position="250"/>
    </location>
</feature>
<evidence type="ECO:0000256" key="1">
    <source>
        <dbReference type="ARBA" id="ARBA00022679"/>
    </source>
</evidence>
<reference evidence="4 5" key="1">
    <citation type="submission" date="2018-04" db="EMBL/GenBank/DDBJ databases">
        <title>Sphingobacterium sp. M46 Genome.</title>
        <authorList>
            <person name="Cheng J."/>
            <person name="Li Y."/>
        </authorList>
    </citation>
    <scope>NUCLEOTIDE SEQUENCE [LARGE SCALE GENOMIC DNA]</scope>
    <source>
        <strain evidence="4 5">M46</strain>
    </source>
</reference>
<proteinExistence type="predicted"/>
<keyword evidence="5" id="KW-1185">Reference proteome</keyword>
<evidence type="ECO:0000256" key="2">
    <source>
        <dbReference type="ARBA" id="ARBA00022777"/>
    </source>
</evidence>
<gene>
    <name evidence="4" type="ORF">DCO56_04905</name>
</gene>
<evidence type="ECO:0000313" key="5">
    <source>
        <dbReference type="Proteomes" id="UP000250831"/>
    </source>
</evidence>
<name>A0A363NZQ1_9SPHI</name>
<evidence type="ECO:0000313" key="4">
    <source>
        <dbReference type="EMBL" id="PUV26294.1"/>
    </source>
</evidence>
<keyword evidence="1" id="KW-0808">Transferase</keyword>
<keyword evidence="2" id="KW-0418">Kinase</keyword>
<dbReference type="OrthoDB" id="9812605at2"/>